<dbReference type="RefSeq" id="WP_262480737.1">
    <property type="nucleotide sequence ID" value="NZ_BBNU01000006.1"/>
</dbReference>
<dbReference type="Pfam" id="PF03486">
    <property type="entry name" value="HI0933_like"/>
    <property type="match status" value="1"/>
</dbReference>
<gene>
    <name evidence="6" type="ORF">JCM19274_2032</name>
</gene>
<feature type="domain" description="RsdA/BaiN/AoA(So)-like Rossmann fold-like" evidence="4">
    <location>
        <begin position="3"/>
        <end position="278"/>
    </location>
</feature>
<evidence type="ECO:0000313" key="6">
    <source>
        <dbReference type="EMBL" id="GAL79524.1"/>
    </source>
</evidence>
<comment type="cofactor">
    <cofactor evidence="1">
        <name>FAD</name>
        <dbReference type="ChEBI" id="CHEBI:57692"/>
    </cofactor>
</comment>
<dbReference type="InterPro" id="IPR022460">
    <property type="entry name" value="Flavoprotein_PP4765"/>
</dbReference>
<dbReference type="InterPro" id="IPR004792">
    <property type="entry name" value="BaiN-like"/>
</dbReference>
<dbReference type="InterPro" id="IPR057661">
    <property type="entry name" value="RsdA/BaiN/AoA(So)_Rossmann"/>
</dbReference>
<dbReference type="PANTHER" id="PTHR42887">
    <property type="entry name" value="OS12G0638800 PROTEIN"/>
    <property type="match status" value="1"/>
</dbReference>
<accession>A0A090WVW4</accession>
<dbReference type="SUPFAM" id="SSF160996">
    <property type="entry name" value="HI0933 insert domain-like"/>
    <property type="match status" value="1"/>
</dbReference>
<dbReference type="STRING" id="221126.SAMN04489722_10612"/>
<evidence type="ECO:0000256" key="1">
    <source>
        <dbReference type="ARBA" id="ARBA00001974"/>
    </source>
</evidence>
<dbReference type="Gene3D" id="2.40.30.10">
    <property type="entry name" value="Translation factors"/>
    <property type="match status" value="1"/>
</dbReference>
<dbReference type="InterPro" id="IPR055178">
    <property type="entry name" value="RsdA/BaiN/AoA(So)-like_dom"/>
</dbReference>
<dbReference type="AlphaFoldDB" id="A0A090WVW4"/>
<evidence type="ECO:0000256" key="2">
    <source>
        <dbReference type="ARBA" id="ARBA00022630"/>
    </source>
</evidence>
<dbReference type="InterPro" id="IPR036188">
    <property type="entry name" value="FAD/NAD-bd_sf"/>
</dbReference>
<dbReference type="InterPro" id="IPR023166">
    <property type="entry name" value="BaiN-like_dom_sf"/>
</dbReference>
<dbReference type="Proteomes" id="UP000029643">
    <property type="component" value="Unassembled WGS sequence"/>
</dbReference>
<organism evidence="6 7">
    <name type="scientific">Algibacter lectus</name>
    <dbReference type="NCBI Taxonomy" id="221126"/>
    <lineage>
        <taxon>Bacteria</taxon>
        <taxon>Pseudomonadati</taxon>
        <taxon>Bacteroidota</taxon>
        <taxon>Flavobacteriia</taxon>
        <taxon>Flavobacteriales</taxon>
        <taxon>Flavobacteriaceae</taxon>
        <taxon>Algibacter</taxon>
    </lineage>
</organism>
<sequence length="286" mass="31704">MLKTIVDYVATRGVQFKFNTKWTGWNRQGDLTFENEAAVTSDIVVFALGGASWKVTGSTGSWKSKFEKRHINVLPFRAANCAFGVNWQPDFINIHEGKPLKNIALTFNNILAKGELVISKFGLEGNAIYALSQKIQDRLLTEKEVIIYLDLKPKMTVNQIRSKYKNARRTKVTDILKNDLNLDRTAIGLLKQFTDKDTFSNPDVLVQTIKAVPVVITSAGSLDEAISSLGGMALDEVDANFQCKKIQNTYAIGEMLDWYAPTGGYLLQGCFSMGVALANHLNSLEG</sequence>
<dbReference type="SUPFAM" id="SSF51905">
    <property type="entry name" value="FAD/NAD(P)-binding domain"/>
    <property type="match status" value="1"/>
</dbReference>
<dbReference type="Gene3D" id="1.10.8.260">
    <property type="entry name" value="HI0933 insert domain-like"/>
    <property type="match status" value="1"/>
</dbReference>
<evidence type="ECO:0000313" key="7">
    <source>
        <dbReference type="Proteomes" id="UP000029643"/>
    </source>
</evidence>
<dbReference type="PANTHER" id="PTHR42887:SF1">
    <property type="entry name" value="BLR3961 PROTEIN"/>
    <property type="match status" value="1"/>
</dbReference>
<reference evidence="6" key="1">
    <citation type="journal article" date="2014" name="Genome Announc.">
        <title>Draft Genome Sequences of Marine Flavobacterium Algibacter lectus Strains SS8 and NR4.</title>
        <authorList>
            <person name="Takatani N."/>
            <person name="Nakanishi M."/>
            <person name="Meirelles P."/>
            <person name="Mino S."/>
            <person name="Suda W."/>
            <person name="Oshima K."/>
            <person name="Hattori M."/>
            <person name="Ohkuma M."/>
            <person name="Hosokawa M."/>
            <person name="Miyashita K."/>
            <person name="Thompson F.L."/>
            <person name="Niwa A."/>
            <person name="Sawabe T."/>
            <person name="Sawabe T."/>
        </authorList>
    </citation>
    <scope>NUCLEOTIDE SEQUENCE [LARGE SCALE GENOMIC DNA]</scope>
    <source>
        <strain evidence="6">JCM 19274</strain>
    </source>
</reference>
<evidence type="ECO:0000259" key="4">
    <source>
        <dbReference type="Pfam" id="PF03486"/>
    </source>
</evidence>
<keyword evidence="3" id="KW-0274">FAD</keyword>
<dbReference type="Gene3D" id="3.50.50.60">
    <property type="entry name" value="FAD/NAD(P)-binding domain"/>
    <property type="match status" value="1"/>
</dbReference>
<evidence type="ECO:0000259" key="5">
    <source>
        <dbReference type="Pfam" id="PF22780"/>
    </source>
</evidence>
<proteinExistence type="predicted"/>
<evidence type="ECO:0000256" key="3">
    <source>
        <dbReference type="ARBA" id="ARBA00022827"/>
    </source>
</evidence>
<protein>
    <submittedName>
        <fullName evidence="6">NAD(FAD)-utilizing dehydrogenases</fullName>
    </submittedName>
</protein>
<keyword evidence="2" id="KW-0285">Flavoprotein</keyword>
<dbReference type="NCBIfam" id="TIGR03862">
    <property type="entry name" value="flavo_PP4765"/>
    <property type="match status" value="1"/>
</dbReference>
<dbReference type="EMBL" id="BBNU01000006">
    <property type="protein sequence ID" value="GAL79524.1"/>
    <property type="molecule type" value="Genomic_DNA"/>
</dbReference>
<name>A0A090WVW4_9FLAO</name>
<feature type="domain" description="RsdA/BaiN/AoA(So)-like insert" evidence="5">
    <location>
        <begin position="77"/>
        <end position="227"/>
    </location>
</feature>
<comment type="caution">
    <text evidence="6">The sequence shown here is derived from an EMBL/GenBank/DDBJ whole genome shotgun (WGS) entry which is preliminary data.</text>
</comment>
<dbReference type="Pfam" id="PF22780">
    <property type="entry name" value="HI0933_like_1st"/>
    <property type="match status" value="1"/>
</dbReference>